<accession>A0A2T1LTM3</accession>
<evidence type="ECO:0000256" key="6">
    <source>
        <dbReference type="ARBA" id="ARBA00023136"/>
    </source>
</evidence>
<reference evidence="8 9" key="1">
    <citation type="submission" date="2018-03" db="EMBL/GenBank/DDBJ databases">
        <title>The ancient ancestry and fast evolution of plastids.</title>
        <authorList>
            <person name="Moore K.R."/>
            <person name="Magnabosco C."/>
            <person name="Momper L."/>
            <person name="Gold D.A."/>
            <person name="Bosak T."/>
            <person name="Fournier G.P."/>
        </authorList>
    </citation>
    <scope>NUCLEOTIDE SEQUENCE [LARGE SCALE GENOMIC DNA]</scope>
    <source>
        <strain evidence="8 9">CCALA 016</strain>
    </source>
</reference>
<feature type="transmembrane region" description="Helical" evidence="7">
    <location>
        <begin position="77"/>
        <end position="97"/>
    </location>
</feature>
<dbReference type="PANTHER" id="PTHR33508:SF1">
    <property type="entry name" value="UPF0056 MEMBRANE PROTEIN YHCE"/>
    <property type="match status" value="1"/>
</dbReference>
<dbReference type="OrthoDB" id="467846at2"/>
<feature type="transmembrane region" description="Helical" evidence="7">
    <location>
        <begin position="117"/>
        <end position="139"/>
    </location>
</feature>
<dbReference type="Pfam" id="PF01914">
    <property type="entry name" value="MarC"/>
    <property type="match status" value="1"/>
</dbReference>
<comment type="caution">
    <text evidence="8">The sequence shown here is derived from an EMBL/GenBank/DDBJ whole genome shotgun (WGS) entry which is preliminary data.</text>
</comment>
<name>A0A2T1LTM3_9CHRO</name>
<dbReference type="InterPro" id="IPR002771">
    <property type="entry name" value="Multi_antbiot-R_MarC"/>
</dbReference>
<organism evidence="8 9">
    <name type="scientific">Aphanothece hegewaldii CCALA 016</name>
    <dbReference type="NCBI Taxonomy" id="2107694"/>
    <lineage>
        <taxon>Bacteria</taxon>
        <taxon>Bacillati</taxon>
        <taxon>Cyanobacteriota</taxon>
        <taxon>Cyanophyceae</taxon>
        <taxon>Oscillatoriophycideae</taxon>
        <taxon>Chroococcales</taxon>
        <taxon>Aphanothecaceae</taxon>
        <taxon>Aphanothece</taxon>
    </lineage>
</organism>
<comment type="subcellular location">
    <subcellularLocation>
        <location evidence="1 7">Cell membrane</location>
        <topology evidence="1 7">Multi-pass membrane protein</topology>
    </subcellularLocation>
</comment>
<keyword evidence="6 7" id="KW-0472">Membrane</keyword>
<keyword evidence="3" id="KW-1003">Cell membrane</keyword>
<dbReference type="Proteomes" id="UP000239001">
    <property type="component" value="Unassembled WGS sequence"/>
</dbReference>
<reference evidence="8 9" key="2">
    <citation type="submission" date="2018-03" db="EMBL/GenBank/DDBJ databases">
        <authorList>
            <person name="Keele B.F."/>
        </authorList>
    </citation>
    <scope>NUCLEOTIDE SEQUENCE [LARGE SCALE GENOMIC DNA]</scope>
    <source>
        <strain evidence="8 9">CCALA 016</strain>
    </source>
</reference>
<evidence type="ECO:0000256" key="3">
    <source>
        <dbReference type="ARBA" id="ARBA00022475"/>
    </source>
</evidence>
<proteinExistence type="inferred from homology"/>
<feature type="transmembrane region" description="Helical" evidence="7">
    <location>
        <begin position="12"/>
        <end position="31"/>
    </location>
</feature>
<dbReference type="GO" id="GO:0005886">
    <property type="term" value="C:plasma membrane"/>
    <property type="evidence" value="ECO:0007669"/>
    <property type="project" value="UniProtKB-SubCell"/>
</dbReference>
<evidence type="ECO:0000313" key="8">
    <source>
        <dbReference type="EMBL" id="PSF34258.1"/>
    </source>
</evidence>
<comment type="similarity">
    <text evidence="2 7">Belongs to the UPF0056 (MarC) family.</text>
</comment>
<keyword evidence="9" id="KW-1185">Reference proteome</keyword>
<evidence type="ECO:0000256" key="7">
    <source>
        <dbReference type="RuleBase" id="RU362048"/>
    </source>
</evidence>
<keyword evidence="4 7" id="KW-0812">Transmembrane</keyword>
<sequence>MNEFQELPQIQYIFTIFFLTLGPMKTIPVFYKIALNLEQKDRFFLALRSSLIGAILAGLIALIGLHILDTWKVSLDAILIVGGIFLFIQAFEIVSHFSKPSTPQTSAIQENKPLRLLAISPLAVPVIVTPYGVVAILLFMSIARNNLALEITIFGLLLLIMTLNFIGMLLADHIMRWIGIATLQIVGWILAILQAGLAVDVILKAFKNLGLITKS</sequence>
<feature type="transmembrane region" description="Helical" evidence="7">
    <location>
        <begin position="177"/>
        <end position="203"/>
    </location>
</feature>
<feature type="transmembrane region" description="Helical" evidence="7">
    <location>
        <begin position="43"/>
        <end position="65"/>
    </location>
</feature>
<evidence type="ECO:0000256" key="2">
    <source>
        <dbReference type="ARBA" id="ARBA00009784"/>
    </source>
</evidence>
<feature type="transmembrane region" description="Helical" evidence="7">
    <location>
        <begin position="151"/>
        <end position="171"/>
    </location>
</feature>
<dbReference type="RefSeq" id="WP_106458540.1">
    <property type="nucleotide sequence ID" value="NZ_PXOH01000027.1"/>
</dbReference>
<gene>
    <name evidence="8" type="ORF">C7H19_19200</name>
</gene>
<evidence type="ECO:0000256" key="5">
    <source>
        <dbReference type="ARBA" id="ARBA00022989"/>
    </source>
</evidence>
<keyword evidence="5 7" id="KW-1133">Transmembrane helix</keyword>
<dbReference type="PANTHER" id="PTHR33508">
    <property type="entry name" value="UPF0056 MEMBRANE PROTEIN YHCE"/>
    <property type="match status" value="1"/>
</dbReference>
<evidence type="ECO:0000256" key="4">
    <source>
        <dbReference type="ARBA" id="ARBA00022692"/>
    </source>
</evidence>
<dbReference type="AlphaFoldDB" id="A0A2T1LTM3"/>
<dbReference type="EMBL" id="PXOH01000027">
    <property type="protein sequence ID" value="PSF34258.1"/>
    <property type="molecule type" value="Genomic_DNA"/>
</dbReference>
<evidence type="ECO:0000313" key="9">
    <source>
        <dbReference type="Proteomes" id="UP000239001"/>
    </source>
</evidence>
<evidence type="ECO:0000256" key="1">
    <source>
        <dbReference type="ARBA" id="ARBA00004651"/>
    </source>
</evidence>
<protein>
    <recommendedName>
        <fullName evidence="7">UPF0056 membrane protein</fullName>
    </recommendedName>
</protein>